<dbReference type="Gene3D" id="3.30.420.40">
    <property type="match status" value="1"/>
</dbReference>
<dbReference type="InterPro" id="IPR043129">
    <property type="entry name" value="ATPase_NBD"/>
</dbReference>
<evidence type="ECO:0000313" key="2">
    <source>
        <dbReference type="Proteomes" id="UP000334923"/>
    </source>
</evidence>
<gene>
    <name evidence="1" type="ORF">MAMT_02129</name>
</gene>
<dbReference type="SUPFAM" id="SSF53067">
    <property type="entry name" value="Actin-like ATPase domain"/>
    <property type="match status" value="1"/>
</dbReference>
<name>A0A5E6MGI6_9BACT</name>
<proteinExistence type="predicted"/>
<evidence type="ECO:0000313" key="1">
    <source>
        <dbReference type="EMBL" id="VVM08132.1"/>
    </source>
</evidence>
<dbReference type="AlphaFoldDB" id="A0A5E6MGI6"/>
<keyword evidence="2" id="KW-1185">Reference proteome</keyword>
<reference evidence="1 2" key="1">
    <citation type="submission" date="2019-09" db="EMBL/GenBank/DDBJ databases">
        <authorList>
            <person name="Cremers G."/>
        </authorList>
    </citation>
    <scope>NUCLEOTIDE SEQUENCE [LARGE SCALE GENOMIC DNA]</scope>
    <source>
        <strain evidence="1">4A</strain>
    </source>
</reference>
<dbReference type="Proteomes" id="UP000334923">
    <property type="component" value="Unassembled WGS sequence"/>
</dbReference>
<evidence type="ECO:0008006" key="3">
    <source>
        <dbReference type="Google" id="ProtNLM"/>
    </source>
</evidence>
<sequence>MTKILVIDIGGRNVKLLATGQKEPRKIPSGPSFTPQDLVDRLPEAVAGWSFEAISIGYPGPVAGGRPAAEPRNLGSGWLGFDFA</sequence>
<dbReference type="EMBL" id="CABFVA020000119">
    <property type="protein sequence ID" value="VVM08132.1"/>
    <property type="molecule type" value="Genomic_DNA"/>
</dbReference>
<dbReference type="RefSeq" id="WP_342799835.1">
    <property type="nucleotide sequence ID" value="NZ_CABFVA020000119.1"/>
</dbReference>
<organism evidence="1 2">
    <name type="scientific">Methylacidimicrobium tartarophylax</name>
    <dbReference type="NCBI Taxonomy" id="1041768"/>
    <lineage>
        <taxon>Bacteria</taxon>
        <taxon>Pseudomonadati</taxon>
        <taxon>Verrucomicrobiota</taxon>
        <taxon>Methylacidimicrobium</taxon>
    </lineage>
</organism>
<protein>
    <recommendedName>
        <fullName evidence="3">ROK family protein</fullName>
    </recommendedName>
</protein>
<accession>A0A5E6MGI6</accession>